<evidence type="ECO:0000256" key="5">
    <source>
        <dbReference type="SAM" id="MobiDB-lite"/>
    </source>
</evidence>
<keyword evidence="3 6" id="KW-1133">Transmembrane helix</keyword>
<dbReference type="InterPro" id="IPR018303">
    <property type="entry name" value="ATPase_P-typ_P_site"/>
</dbReference>
<feature type="transmembrane region" description="Helical" evidence="6">
    <location>
        <begin position="235"/>
        <end position="259"/>
    </location>
</feature>
<dbReference type="InterPro" id="IPR008250">
    <property type="entry name" value="ATPase_P-typ_transduc_dom_A_sf"/>
</dbReference>
<dbReference type="Gene3D" id="2.70.150.10">
    <property type="entry name" value="Calcium-transporting ATPase, cytoplasmic transduction domain A"/>
    <property type="match status" value="1"/>
</dbReference>
<feature type="region of interest" description="Disordered" evidence="5">
    <location>
        <begin position="133"/>
        <end position="163"/>
    </location>
</feature>
<gene>
    <name evidence="8" type="ORF">M422DRAFT_249320</name>
</gene>
<evidence type="ECO:0000313" key="9">
    <source>
        <dbReference type="Proteomes" id="UP000054279"/>
    </source>
</evidence>
<evidence type="ECO:0000313" key="8">
    <source>
        <dbReference type="EMBL" id="KIJ47014.1"/>
    </source>
</evidence>
<dbReference type="Proteomes" id="UP000054279">
    <property type="component" value="Unassembled WGS sequence"/>
</dbReference>
<evidence type="ECO:0000256" key="3">
    <source>
        <dbReference type="ARBA" id="ARBA00022989"/>
    </source>
</evidence>
<dbReference type="PRINTS" id="PR00119">
    <property type="entry name" value="CATATPASE"/>
</dbReference>
<sequence>MVGGPSGCLDLNYSNPEHPSKRRQKERYDVTPFPSSPTPHSANINSLEASAGLFIPEESTKSKKKNRSETWPIPNDGKSYAYIVDLTGSTMDFKDTNGEPLSMANITKNACTDSWEGHTGAYKNRPTEVAATGSIEGFSPDENMRKTLETDDEGDEKGPSVLSVDQSTITGESLAVDKFIGDTIFFTTSVKHGKCYILITQIARHSFVGKTAALVTGSSEKGHSESVMSSIGTTLLLVVILWVTAVWIGGFFCHVGIATPDNNNLLVYALIFLIIGVPVGLPCVTTTTLAVGAAYLARKNAIVPKLSAIESLAGVDILASDKTGTMTANQLSLHEPWVAEGVDVN</sequence>
<dbReference type="AlphaFoldDB" id="A0A0C9VVB9"/>
<evidence type="ECO:0000256" key="1">
    <source>
        <dbReference type="ARBA" id="ARBA00004370"/>
    </source>
</evidence>
<dbReference type="InterPro" id="IPR023214">
    <property type="entry name" value="HAD_sf"/>
</dbReference>
<proteinExistence type="predicted"/>
<evidence type="ECO:0000256" key="6">
    <source>
        <dbReference type="SAM" id="Phobius"/>
    </source>
</evidence>
<feature type="transmembrane region" description="Helical" evidence="6">
    <location>
        <begin position="265"/>
        <end position="297"/>
    </location>
</feature>
<dbReference type="Gene3D" id="1.20.1110.10">
    <property type="entry name" value="Calcium-transporting ATPase, transmembrane domain"/>
    <property type="match status" value="1"/>
</dbReference>
<accession>A0A0C9VVB9</accession>
<keyword evidence="4 6" id="KW-0472">Membrane</keyword>
<comment type="subcellular location">
    <subcellularLocation>
        <location evidence="1">Membrane</location>
    </subcellularLocation>
</comment>
<dbReference type="Gene3D" id="3.40.1110.10">
    <property type="entry name" value="Calcium-transporting ATPase, cytoplasmic domain N"/>
    <property type="match status" value="1"/>
</dbReference>
<dbReference type="GO" id="GO:0016887">
    <property type="term" value="F:ATP hydrolysis activity"/>
    <property type="evidence" value="ECO:0007669"/>
    <property type="project" value="InterPro"/>
</dbReference>
<keyword evidence="2 6" id="KW-0812">Transmembrane</keyword>
<reference evidence="8 9" key="1">
    <citation type="submission" date="2014-06" db="EMBL/GenBank/DDBJ databases">
        <title>Evolutionary Origins and Diversification of the Mycorrhizal Mutualists.</title>
        <authorList>
            <consortium name="DOE Joint Genome Institute"/>
            <consortium name="Mycorrhizal Genomics Consortium"/>
            <person name="Kohler A."/>
            <person name="Kuo A."/>
            <person name="Nagy L.G."/>
            <person name="Floudas D."/>
            <person name="Copeland A."/>
            <person name="Barry K.W."/>
            <person name="Cichocki N."/>
            <person name="Veneault-Fourrey C."/>
            <person name="LaButti K."/>
            <person name="Lindquist E.A."/>
            <person name="Lipzen A."/>
            <person name="Lundell T."/>
            <person name="Morin E."/>
            <person name="Murat C."/>
            <person name="Riley R."/>
            <person name="Ohm R."/>
            <person name="Sun H."/>
            <person name="Tunlid A."/>
            <person name="Henrissat B."/>
            <person name="Grigoriev I.V."/>
            <person name="Hibbett D.S."/>
            <person name="Martin F."/>
        </authorList>
    </citation>
    <scope>NUCLEOTIDE SEQUENCE [LARGE SCALE GENOMIC DNA]</scope>
    <source>
        <strain evidence="8 9">SS14</strain>
    </source>
</reference>
<dbReference type="GO" id="GO:0005524">
    <property type="term" value="F:ATP binding"/>
    <property type="evidence" value="ECO:0007669"/>
    <property type="project" value="InterPro"/>
</dbReference>
<dbReference type="PROSITE" id="PS00154">
    <property type="entry name" value="ATPASE_E1_E2"/>
    <property type="match status" value="1"/>
</dbReference>
<protein>
    <recommendedName>
        <fullName evidence="7">P-type ATPase A domain-containing protein</fullName>
    </recommendedName>
</protein>
<dbReference type="NCBIfam" id="TIGR01494">
    <property type="entry name" value="ATPase_P-type"/>
    <property type="match status" value="1"/>
</dbReference>
<dbReference type="Gene3D" id="3.40.50.1000">
    <property type="entry name" value="HAD superfamily/HAD-like"/>
    <property type="match status" value="1"/>
</dbReference>
<dbReference type="GO" id="GO:0016020">
    <property type="term" value="C:membrane"/>
    <property type="evidence" value="ECO:0007669"/>
    <property type="project" value="UniProtKB-SubCell"/>
</dbReference>
<dbReference type="InterPro" id="IPR023298">
    <property type="entry name" value="ATPase_P-typ_TM_dom_sf"/>
</dbReference>
<name>A0A0C9VVB9_SPHS4</name>
<dbReference type="GO" id="GO:0006812">
    <property type="term" value="P:monoatomic cation transport"/>
    <property type="evidence" value="ECO:0007669"/>
    <property type="project" value="UniProtKB-ARBA"/>
</dbReference>
<dbReference type="SUPFAM" id="SSF81653">
    <property type="entry name" value="Calcium ATPase, transduction domain A"/>
    <property type="match status" value="1"/>
</dbReference>
<dbReference type="InterPro" id="IPR059000">
    <property type="entry name" value="ATPase_P-type_domA"/>
</dbReference>
<feature type="region of interest" description="Disordered" evidence="5">
    <location>
        <begin position="1"/>
        <end position="44"/>
    </location>
</feature>
<dbReference type="PANTHER" id="PTHR42861">
    <property type="entry name" value="CALCIUM-TRANSPORTING ATPASE"/>
    <property type="match status" value="1"/>
</dbReference>
<dbReference type="SUPFAM" id="SSF81665">
    <property type="entry name" value="Calcium ATPase, transmembrane domain M"/>
    <property type="match status" value="1"/>
</dbReference>
<dbReference type="InterPro" id="IPR001757">
    <property type="entry name" value="P_typ_ATPase"/>
</dbReference>
<evidence type="ECO:0000256" key="2">
    <source>
        <dbReference type="ARBA" id="ARBA00022692"/>
    </source>
</evidence>
<dbReference type="OrthoDB" id="116380at2759"/>
<dbReference type="InterPro" id="IPR023299">
    <property type="entry name" value="ATPase_P-typ_cyto_dom_N"/>
</dbReference>
<evidence type="ECO:0000256" key="4">
    <source>
        <dbReference type="ARBA" id="ARBA00023136"/>
    </source>
</evidence>
<evidence type="ECO:0000259" key="7">
    <source>
        <dbReference type="Pfam" id="PF00122"/>
    </source>
</evidence>
<feature type="domain" description="P-type ATPase A" evidence="7">
    <location>
        <begin position="163"/>
        <end position="215"/>
    </location>
</feature>
<keyword evidence="9" id="KW-1185">Reference proteome</keyword>
<dbReference type="EMBL" id="KN837104">
    <property type="protein sequence ID" value="KIJ47014.1"/>
    <property type="molecule type" value="Genomic_DNA"/>
</dbReference>
<organism evidence="8 9">
    <name type="scientific">Sphaerobolus stellatus (strain SS14)</name>
    <dbReference type="NCBI Taxonomy" id="990650"/>
    <lineage>
        <taxon>Eukaryota</taxon>
        <taxon>Fungi</taxon>
        <taxon>Dikarya</taxon>
        <taxon>Basidiomycota</taxon>
        <taxon>Agaricomycotina</taxon>
        <taxon>Agaricomycetes</taxon>
        <taxon>Phallomycetidae</taxon>
        <taxon>Geastrales</taxon>
        <taxon>Sphaerobolaceae</taxon>
        <taxon>Sphaerobolus</taxon>
    </lineage>
</organism>
<dbReference type="Pfam" id="PF00122">
    <property type="entry name" value="E1-E2_ATPase"/>
    <property type="match status" value="1"/>
</dbReference>
<dbReference type="HOGENOM" id="CLU_804530_0_0_1"/>